<evidence type="ECO:0000256" key="5">
    <source>
        <dbReference type="HAMAP-Rule" id="MF_01609"/>
    </source>
</evidence>
<organism evidence="6 7">
    <name type="scientific">Rhodococcus opacus</name>
    <name type="common">Nocardia opaca</name>
    <dbReference type="NCBI Taxonomy" id="37919"/>
    <lineage>
        <taxon>Bacteria</taxon>
        <taxon>Bacillati</taxon>
        <taxon>Actinomycetota</taxon>
        <taxon>Actinomycetes</taxon>
        <taxon>Mycobacteriales</taxon>
        <taxon>Nocardiaceae</taxon>
        <taxon>Rhodococcus</taxon>
    </lineage>
</organism>
<keyword evidence="1 5" id="KW-0436">Ligase</keyword>
<keyword evidence="3 5" id="KW-0067">ATP-binding</keyword>
<evidence type="ECO:0000256" key="3">
    <source>
        <dbReference type="ARBA" id="ARBA00022840"/>
    </source>
</evidence>
<dbReference type="NCBIfam" id="NF010041">
    <property type="entry name" value="PRK13517.1-1"/>
    <property type="match status" value="1"/>
</dbReference>
<dbReference type="GO" id="GO:0004357">
    <property type="term" value="F:glutamate-cysteine ligase activity"/>
    <property type="evidence" value="ECO:0007669"/>
    <property type="project" value="UniProtKB-EC"/>
</dbReference>
<protein>
    <recommendedName>
        <fullName evidence="5">Putative glutamate--cysteine ligase 2</fullName>
        <ecNumber evidence="5">6.3.2.2</ecNumber>
    </recommendedName>
    <alternativeName>
        <fullName evidence="5">Gamma-glutamylcysteine synthetase 2</fullName>
        <shortName evidence="5">GCS 2</shortName>
        <shortName evidence="5">Gamma-GCS 2</shortName>
    </alternativeName>
</protein>
<reference evidence="7" key="1">
    <citation type="submission" date="2018-02" db="EMBL/GenBank/DDBJ databases">
        <title>Draft genome sequencing of Rhodococcus opacus KU647198.</title>
        <authorList>
            <person name="Zheng B.-X."/>
        </authorList>
    </citation>
    <scope>NUCLEOTIDE SEQUENCE [LARGE SCALE GENOMIC DNA]</scope>
    <source>
        <strain evidence="7">04-OD7</strain>
    </source>
</reference>
<dbReference type="NCBIfam" id="TIGR02050">
    <property type="entry name" value="gshA_cyan_rel"/>
    <property type="match status" value="1"/>
</dbReference>
<dbReference type="InterPro" id="IPR011793">
    <property type="entry name" value="YbdK"/>
</dbReference>
<dbReference type="HAMAP" id="MF_01609">
    <property type="entry name" value="Glu_cys_ligase_2"/>
    <property type="match status" value="1"/>
</dbReference>
<dbReference type="PANTHER" id="PTHR36510:SF1">
    <property type="entry name" value="GLUTAMATE--CYSTEINE LIGASE 2-RELATED"/>
    <property type="match status" value="1"/>
</dbReference>
<dbReference type="InterPro" id="IPR014746">
    <property type="entry name" value="Gln_synth/guanido_kin_cat_dom"/>
</dbReference>
<dbReference type="PANTHER" id="PTHR36510">
    <property type="entry name" value="GLUTAMATE--CYSTEINE LIGASE 2-RELATED"/>
    <property type="match status" value="1"/>
</dbReference>
<proteinExistence type="inferred from homology"/>
<evidence type="ECO:0000256" key="2">
    <source>
        <dbReference type="ARBA" id="ARBA00022741"/>
    </source>
</evidence>
<dbReference type="SUPFAM" id="SSF55931">
    <property type="entry name" value="Glutamine synthetase/guanido kinase"/>
    <property type="match status" value="1"/>
</dbReference>
<comment type="function">
    <text evidence="5">ATP-dependent carboxylate-amine ligase which exhibits weak glutamate--cysteine ligase activity.</text>
</comment>
<dbReference type="Proteomes" id="UP000239290">
    <property type="component" value="Unassembled WGS sequence"/>
</dbReference>
<dbReference type="InterPro" id="IPR006336">
    <property type="entry name" value="GCS2"/>
</dbReference>
<dbReference type="Gene3D" id="3.30.590.20">
    <property type="match status" value="1"/>
</dbReference>
<evidence type="ECO:0000313" key="6">
    <source>
        <dbReference type="EMBL" id="PQP20856.1"/>
    </source>
</evidence>
<keyword evidence="2 5" id="KW-0547">Nucleotide-binding</keyword>
<dbReference type="Pfam" id="PF04107">
    <property type="entry name" value="GCS2"/>
    <property type="match status" value="1"/>
</dbReference>
<dbReference type="GO" id="GO:0005524">
    <property type="term" value="F:ATP binding"/>
    <property type="evidence" value="ECO:0007669"/>
    <property type="project" value="UniProtKB-KW"/>
</dbReference>
<accession>A0A2S8J1C1</accession>
<comment type="similarity">
    <text evidence="5">Belongs to the glutamate--cysteine ligase type 2 family. YbdK subfamily.</text>
</comment>
<dbReference type="EC" id="6.3.2.2" evidence="5"/>
<evidence type="ECO:0000313" key="7">
    <source>
        <dbReference type="Proteomes" id="UP000239290"/>
    </source>
</evidence>
<comment type="caution">
    <text evidence="6">The sequence shown here is derived from an EMBL/GenBank/DDBJ whole genome shotgun (WGS) entry which is preliminary data.</text>
</comment>
<evidence type="ECO:0000256" key="1">
    <source>
        <dbReference type="ARBA" id="ARBA00022598"/>
    </source>
</evidence>
<comment type="catalytic activity">
    <reaction evidence="4 5">
        <text>L-cysteine + L-glutamate + ATP = gamma-L-glutamyl-L-cysteine + ADP + phosphate + H(+)</text>
        <dbReference type="Rhea" id="RHEA:13285"/>
        <dbReference type="ChEBI" id="CHEBI:15378"/>
        <dbReference type="ChEBI" id="CHEBI:29985"/>
        <dbReference type="ChEBI" id="CHEBI:30616"/>
        <dbReference type="ChEBI" id="CHEBI:35235"/>
        <dbReference type="ChEBI" id="CHEBI:43474"/>
        <dbReference type="ChEBI" id="CHEBI:58173"/>
        <dbReference type="ChEBI" id="CHEBI:456216"/>
        <dbReference type="EC" id="6.3.2.2"/>
    </reaction>
</comment>
<name>A0A2S8J1C1_RHOOP</name>
<dbReference type="EMBL" id="PUIO01000038">
    <property type="protein sequence ID" value="PQP20856.1"/>
    <property type="molecule type" value="Genomic_DNA"/>
</dbReference>
<dbReference type="RefSeq" id="WP_105419162.1">
    <property type="nucleotide sequence ID" value="NZ_PUIO01000038.1"/>
</dbReference>
<evidence type="ECO:0000256" key="4">
    <source>
        <dbReference type="ARBA" id="ARBA00048819"/>
    </source>
</evidence>
<dbReference type="AlphaFoldDB" id="A0A2S8J1C1"/>
<dbReference type="GO" id="GO:0042398">
    <property type="term" value="P:modified amino acid biosynthetic process"/>
    <property type="evidence" value="ECO:0007669"/>
    <property type="project" value="InterPro"/>
</dbReference>
<dbReference type="InterPro" id="IPR050141">
    <property type="entry name" value="GCL_type2/YbdK_subfam"/>
</dbReference>
<sequence>MATTTVPTKPRRDEIPTLGVEEEFVLVDPHTGRPSLSNTDVIASGRELGITLQPELSRCQIETATSIGTHIRDLRDQLCESRAVTADAAARTGCQLLAVGTPMYSPPHDSITDTPRHRRIAEQFGALATGVMCGCHVHVGVPGREQAIQIINHLRPWLPTLLALTANSPIADGCDTGYASWRYILFGHWPSAGPPPYFDSAAHYDAALAKMLESGAILDNRMVFWDVRAADHPPTVEVRISDVPATIEETMTLTTLVHALVITAADAIERGTPAPTVDHEALRGACWRAARDGLSGHGFDLTTMGLVPAPRLIYQLLTHVKPVLVELGECGQVTGSLAAVLEHGNGAIRQRRTLARHGRVADVIAECARRTFEGCLTEPDDALPL</sequence>
<gene>
    <name evidence="6" type="ORF">C5613_27185</name>
</gene>